<dbReference type="Proteomes" id="UP000707356">
    <property type="component" value="Unassembled WGS sequence"/>
</dbReference>
<comment type="caution">
    <text evidence="4">The sequence shown here is derived from an EMBL/GenBank/DDBJ whole genome shotgun (WGS) entry which is preliminary data.</text>
</comment>
<evidence type="ECO:0000259" key="3">
    <source>
        <dbReference type="Pfam" id="PF02470"/>
    </source>
</evidence>
<organism evidence="4 5">
    <name type="scientific">Pegethrix bostrychoides GSE-TBD4-15B</name>
    <dbReference type="NCBI Taxonomy" id="2839662"/>
    <lineage>
        <taxon>Bacteria</taxon>
        <taxon>Bacillati</taxon>
        <taxon>Cyanobacteriota</taxon>
        <taxon>Cyanophyceae</taxon>
        <taxon>Oculatellales</taxon>
        <taxon>Oculatellaceae</taxon>
        <taxon>Pegethrix</taxon>
    </lineage>
</organism>
<feature type="compositionally biased region" description="Low complexity" evidence="1">
    <location>
        <begin position="444"/>
        <end position="454"/>
    </location>
</feature>
<protein>
    <submittedName>
        <fullName evidence="4">MCE family protein</fullName>
    </submittedName>
</protein>
<reference evidence="4" key="2">
    <citation type="journal article" date="2022" name="Microbiol. Resour. Announc.">
        <title>Metagenome Sequencing to Explore Phylogenomics of Terrestrial Cyanobacteria.</title>
        <authorList>
            <person name="Ward R.D."/>
            <person name="Stajich J.E."/>
            <person name="Johansen J.R."/>
            <person name="Huntemann M."/>
            <person name="Clum A."/>
            <person name="Foster B."/>
            <person name="Foster B."/>
            <person name="Roux S."/>
            <person name="Palaniappan K."/>
            <person name="Varghese N."/>
            <person name="Mukherjee S."/>
            <person name="Reddy T.B.K."/>
            <person name="Daum C."/>
            <person name="Copeland A."/>
            <person name="Chen I.A."/>
            <person name="Ivanova N.N."/>
            <person name="Kyrpides N.C."/>
            <person name="Shapiro N."/>
            <person name="Eloe-Fadrosh E.A."/>
            <person name="Pietrasiak N."/>
        </authorList>
    </citation>
    <scope>NUCLEOTIDE SEQUENCE</scope>
    <source>
        <strain evidence="4">GSE-TBD4-15B</strain>
    </source>
</reference>
<evidence type="ECO:0000256" key="1">
    <source>
        <dbReference type="SAM" id="MobiDB-lite"/>
    </source>
</evidence>
<accession>A0A951U6H5</accession>
<feature type="transmembrane region" description="Helical" evidence="2">
    <location>
        <begin position="12"/>
        <end position="29"/>
    </location>
</feature>
<evidence type="ECO:0000313" key="5">
    <source>
        <dbReference type="Proteomes" id="UP000707356"/>
    </source>
</evidence>
<keyword evidence="2" id="KW-1133">Transmembrane helix</keyword>
<evidence type="ECO:0000256" key="2">
    <source>
        <dbReference type="SAM" id="Phobius"/>
    </source>
</evidence>
<feature type="region of interest" description="Disordered" evidence="1">
    <location>
        <begin position="387"/>
        <end position="469"/>
    </location>
</feature>
<proteinExistence type="predicted"/>
<dbReference type="AlphaFoldDB" id="A0A951U6H5"/>
<dbReference type="InterPro" id="IPR039342">
    <property type="entry name" value="TGD2-like"/>
</dbReference>
<dbReference type="EMBL" id="JAHHHV010000081">
    <property type="protein sequence ID" value="MBW4467848.1"/>
    <property type="molecule type" value="Genomic_DNA"/>
</dbReference>
<dbReference type="PANTHER" id="PTHR34675">
    <property type="entry name" value="PROTEIN TRIGALACTOSYLDIACYLGLYCEROL 2, CHLOROPLASTIC"/>
    <property type="match status" value="1"/>
</dbReference>
<name>A0A951U6H5_9CYAN</name>
<evidence type="ECO:0000313" key="4">
    <source>
        <dbReference type="EMBL" id="MBW4467848.1"/>
    </source>
</evidence>
<reference evidence="4" key="1">
    <citation type="submission" date="2021-05" db="EMBL/GenBank/DDBJ databases">
        <authorList>
            <person name="Pietrasiak N."/>
            <person name="Ward R."/>
            <person name="Stajich J.E."/>
            <person name="Kurbessoian T."/>
        </authorList>
    </citation>
    <scope>NUCLEOTIDE SEQUENCE</scope>
    <source>
        <strain evidence="4">GSE-TBD4-15B</strain>
    </source>
</reference>
<feature type="compositionally biased region" description="Low complexity" evidence="1">
    <location>
        <begin position="387"/>
        <end position="410"/>
    </location>
</feature>
<dbReference type="PANTHER" id="PTHR34675:SF1">
    <property type="entry name" value="PROTEIN TRIGALACTOSYLDIACYLGLYCEROL 2, CHLOROPLASTIC"/>
    <property type="match status" value="1"/>
</dbReference>
<dbReference type="InterPro" id="IPR003399">
    <property type="entry name" value="Mce/MlaD"/>
</dbReference>
<gene>
    <name evidence="4" type="ORF">KME07_20670</name>
</gene>
<dbReference type="Pfam" id="PF02470">
    <property type="entry name" value="MlaD"/>
    <property type="match status" value="1"/>
</dbReference>
<sequence>MRSRTVREGSVGLLILLGFGVLGGLYIWLQRLNPGQRSFQTTIRFPNIEGMQIGAPVRYRGVVAGRITAIRVSANYAEVDVRITPATVIIPKDITIESKQSGLVGETFIDITPNQELPEAALAQKPLAASCDESLIVCNGSYLQGSASITFTELLSSMIRFTDLFSSPEFFGNVQTLTKNFAAAAEGVDTLSGEVTVLSKSVRGELSTLSGSARQSSESIGRAADQISVTANQFGLTAGELQGLIAENRSTLVRTLDDIDQTVLGVQSIVSALSPAFEDGEFAHNLQALSTNAAEASANLRNFSTAVGSSENLLLLQQTLDSARSTFQNAQKITADLDELTGDPNFRQNIQRLVNGLGGLVSSAEDLRQQTQMAQLLAPAAAGLQQAETAETADSAATSEAASEPAQAAERTAHPSANKSLPPLSNAAAPITEASLQTPEAKLRAQLRAAEALQSWSRQSLPSPLPERR</sequence>
<feature type="domain" description="Mce/MlaD" evidence="3">
    <location>
        <begin position="41"/>
        <end position="113"/>
    </location>
</feature>
<keyword evidence="2" id="KW-0472">Membrane</keyword>
<keyword evidence="2" id="KW-0812">Transmembrane</keyword>